<sequence>MFTAEKNQMKIAIQSKSLTLTFVQRPLNIRFIILSSIEPLNNALLAGVWNCDLLDI</sequence>
<comment type="caution">
    <text evidence="1">The sequence shown here is derived from an EMBL/GenBank/DDBJ whole genome shotgun (WGS) entry which is preliminary data.</text>
</comment>
<keyword evidence="2" id="KW-1185">Reference proteome</keyword>
<evidence type="ECO:0000313" key="2">
    <source>
        <dbReference type="Proteomes" id="UP000197619"/>
    </source>
</evidence>
<proteinExistence type="predicted"/>
<name>A0A218V9M2_9PASE</name>
<dbReference type="EMBL" id="MUZQ01000022">
    <property type="protein sequence ID" value="OWK62734.1"/>
    <property type="molecule type" value="Genomic_DNA"/>
</dbReference>
<protein>
    <submittedName>
        <fullName evidence="1">Uncharacterized protein</fullName>
    </submittedName>
</protein>
<organism evidence="1 2">
    <name type="scientific">Lonchura striata</name>
    <name type="common">white-rumped munia</name>
    <dbReference type="NCBI Taxonomy" id="40157"/>
    <lineage>
        <taxon>Eukaryota</taxon>
        <taxon>Metazoa</taxon>
        <taxon>Chordata</taxon>
        <taxon>Craniata</taxon>
        <taxon>Vertebrata</taxon>
        <taxon>Euteleostomi</taxon>
        <taxon>Archelosauria</taxon>
        <taxon>Archosauria</taxon>
        <taxon>Dinosauria</taxon>
        <taxon>Saurischia</taxon>
        <taxon>Theropoda</taxon>
        <taxon>Coelurosauria</taxon>
        <taxon>Aves</taxon>
        <taxon>Neognathae</taxon>
        <taxon>Neoaves</taxon>
        <taxon>Telluraves</taxon>
        <taxon>Australaves</taxon>
        <taxon>Passeriformes</taxon>
        <taxon>Passeroidea</taxon>
        <taxon>Estrildidae</taxon>
        <taxon>Estrildinae</taxon>
        <taxon>Lonchura</taxon>
    </lineage>
</organism>
<reference evidence="1 2" key="1">
    <citation type="submission" date="2017-05" db="EMBL/GenBank/DDBJ databases">
        <title>Genome of assembly of the Bengalese finch, Lonchura striata domestica.</title>
        <authorList>
            <person name="Colquitt B.M."/>
            <person name="Brainard M.S."/>
        </authorList>
    </citation>
    <scope>NUCLEOTIDE SEQUENCE [LARGE SCALE GENOMIC DNA]</scope>
    <source>
        <strain evidence="1">White83orange57</strain>
    </source>
</reference>
<gene>
    <name evidence="1" type="ORF">RLOC_00008125</name>
</gene>
<dbReference type="Proteomes" id="UP000197619">
    <property type="component" value="Unassembled WGS sequence"/>
</dbReference>
<evidence type="ECO:0000313" key="1">
    <source>
        <dbReference type="EMBL" id="OWK62734.1"/>
    </source>
</evidence>
<accession>A0A218V9M2</accession>
<dbReference type="AlphaFoldDB" id="A0A218V9M2"/>